<evidence type="ECO:0000313" key="11">
    <source>
        <dbReference type="EMBL" id="CAF3447072.1"/>
    </source>
</evidence>
<dbReference type="Gene3D" id="3.40.640.10">
    <property type="entry name" value="Type I PLP-dependent aspartate aminotransferase-like (Major domain)"/>
    <property type="match status" value="1"/>
</dbReference>
<evidence type="ECO:0000256" key="10">
    <source>
        <dbReference type="SAM" id="MobiDB-lite"/>
    </source>
</evidence>
<comment type="caution">
    <text evidence="11">The sequence shown here is derived from an EMBL/GenBank/DDBJ whole genome shotgun (WGS) entry which is preliminary data.</text>
</comment>
<dbReference type="GO" id="GO:0005737">
    <property type="term" value="C:cytoplasm"/>
    <property type="evidence" value="ECO:0007669"/>
    <property type="project" value="TreeGrafter"/>
</dbReference>
<dbReference type="PANTHER" id="PTHR11999:SF68">
    <property type="entry name" value="HISTIDINE DECARBOXYLASE"/>
    <property type="match status" value="1"/>
</dbReference>
<keyword evidence="7" id="KW-0663">Pyridoxal phosphate</keyword>
<dbReference type="PANTHER" id="PTHR11999">
    <property type="entry name" value="GROUP II PYRIDOXAL-5-PHOSPHATE DECARBOXYLASE"/>
    <property type="match status" value="1"/>
</dbReference>
<comment type="cofactor">
    <cofactor evidence="1">
        <name>pyridoxal 5'-phosphate</name>
        <dbReference type="ChEBI" id="CHEBI:597326"/>
    </cofactor>
</comment>
<dbReference type="AlphaFoldDB" id="A0A818DXD5"/>
<protein>
    <recommendedName>
        <fullName evidence="9">Histidine decarboxylase</fullName>
        <ecNumber evidence="4">4.1.1.22</ecNumber>
    </recommendedName>
</protein>
<sequence length="656" mass="74455">MDAEEFRQRGKEMVDFIADYLTNVRSRRVFPNVKPGYMRPLIDAEAPRHGEPWENIFNDIERVIMPGVTHWQSPYMHAYFPALNSYPSLLGDMLANGLNQIGFTWASSPACTELETVVMDWLAKMIGLPDDFLHSHADTTGGGVIQTTASEATLVALLAARKEAIHRVQAQFPYLSPAEINGRLVAYCSDQAHSSVEKACLIGLVKLNLVPSDDKLRLRGNALRQAIAKDKENGLIPFYLCATLGTTGACAFDNLVELGPICQRENIWIHVDAAYAGSALICPEFRHLMNGIELTQSFAFNPSKWMMVHFDCTAMWVKSSAALHRAFNVDPLYLKHENAGVAIDYMVRFKNIHYDYYYLFESFPFQHWQVPLSRRFRALKLWFVIRSYGVEGLQKHIRSGVRMGSLFESFVTTDARFEVSAERHLGLVTFRLKGENELTEQLLKEINRGGLIHCVPASIKGKYIIRFTVTATSTNVDDIKRDWNIIQESASKILRPLDGLSLQERRNQMKYLHDDFRMSLVLSNTPHSPCLINGSFAAILPLNTNHIYAMTHELCQRDLKHSLLPISRRKRTKNILNHSKIEKQMSIDGRMIHSGQENKYFFSSLPISRQGSLDSQIEEILKNNSMDDNNKTYNGPTLASANDHSENHLNIPAIHE</sequence>
<dbReference type="SUPFAM" id="SSF53383">
    <property type="entry name" value="PLP-dependent transferases"/>
    <property type="match status" value="1"/>
</dbReference>
<feature type="region of interest" description="Disordered" evidence="10">
    <location>
        <begin position="625"/>
        <end position="656"/>
    </location>
</feature>
<evidence type="ECO:0000256" key="1">
    <source>
        <dbReference type="ARBA" id="ARBA00001933"/>
    </source>
</evidence>
<evidence type="ECO:0000256" key="3">
    <source>
        <dbReference type="ARBA" id="ARBA00011738"/>
    </source>
</evidence>
<dbReference type="EC" id="4.1.1.22" evidence="4"/>
<evidence type="ECO:0000256" key="6">
    <source>
        <dbReference type="ARBA" id="ARBA00022793"/>
    </source>
</evidence>
<dbReference type="InterPro" id="IPR002129">
    <property type="entry name" value="PyrdxlP-dep_de-COase"/>
</dbReference>
<dbReference type="FunFam" id="1.20.1340.10:FF:000001">
    <property type="entry name" value="Histidine decarboxylase"/>
    <property type="match status" value="1"/>
</dbReference>
<dbReference type="InterPro" id="IPR010977">
    <property type="entry name" value="Aromatic_deC"/>
</dbReference>
<evidence type="ECO:0000256" key="4">
    <source>
        <dbReference type="ARBA" id="ARBA00012320"/>
    </source>
</evidence>
<dbReference type="PRINTS" id="PR00800">
    <property type="entry name" value="YHDCRBOXLASE"/>
</dbReference>
<dbReference type="InterPro" id="IPR015424">
    <property type="entry name" value="PyrdxlP-dep_Trfase"/>
</dbReference>
<dbReference type="GO" id="GO:0030170">
    <property type="term" value="F:pyridoxal phosphate binding"/>
    <property type="evidence" value="ECO:0007669"/>
    <property type="project" value="InterPro"/>
</dbReference>
<dbReference type="FunFam" id="3.90.1150.10:FF:000018">
    <property type="entry name" value="Histidine decarboxylase"/>
    <property type="match status" value="1"/>
</dbReference>
<dbReference type="InterPro" id="IPR015421">
    <property type="entry name" value="PyrdxlP-dep_Trfase_major"/>
</dbReference>
<keyword evidence="8" id="KW-0456">Lyase</keyword>
<dbReference type="Gene3D" id="3.90.1150.10">
    <property type="entry name" value="Aspartate Aminotransferase, domain 1"/>
    <property type="match status" value="1"/>
</dbReference>
<dbReference type="Proteomes" id="UP000663872">
    <property type="component" value="Unassembled WGS sequence"/>
</dbReference>
<dbReference type="InterPro" id="IPR021115">
    <property type="entry name" value="Pyridoxal-P_BS"/>
</dbReference>
<dbReference type="GO" id="GO:0004398">
    <property type="term" value="F:histidine decarboxylase activity"/>
    <property type="evidence" value="ECO:0007669"/>
    <property type="project" value="UniProtKB-EC"/>
</dbReference>
<accession>A0A818DXD5</accession>
<dbReference type="CDD" id="cd06450">
    <property type="entry name" value="DOPA_deC_like"/>
    <property type="match status" value="1"/>
</dbReference>
<dbReference type="Gene3D" id="1.20.1340.10">
    <property type="entry name" value="dopa decarboxylase, N-terminal domain"/>
    <property type="match status" value="1"/>
</dbReference>
<dbReference type="FunFam" id="3.40.640.10:FF:000025">
    <property type="entry name" value="Histidine decarboxylase"/>
    <property type="match status" value="1"/>
</dbReference>
<dbReference type="PROSITE" id="PS00392">
    <property type="entry name" value="DDC_GAD_HDC_YDC"/>
    <property type="match status" value="1"/>
</dbReference>
<evidence type="ECO:0000256" key="8">
    <source>
        <dbReference type="ARBA" id="ARBA00023239"/>
    </source>
</evidence>
<dbReference type="EMBL" id="CAJNYT010002094">
    <property type="protein sequence ID" value="CAF3447072.1"/>
    <property type="molecule type" value="Genomic_DNA"/>
</dbReference>
<dbReference type="Pfam" id="PF00282">
    <property type="entry name" value="Pyridoxal_deC"/>
    <property type="match status" value="2"/>
</dbReference>
<keyword evidence="6" id="KW-0210">Decarboxylase</keyword>
<evidence type="ECO:0000256" key="2">
    <source>
        <dbReference type="ARBA" id="ARBA00009533"/>
    </source>
</evidence>
<proteinExistence type="inferred from homology"/>
<evidence type="ECO:0000256" key="7">
    <source>
        <dbReference type="ARBA" id="ARBA00022898"/>
    </source>
</evidence>
<dbReference type="GO" id="GO:0006548">
    <property type="term" value="P:L-histidine catabolic process"/>
    <property type="evidence" value="ECO:0007669"/>
    <property type="project" value="TreeGrafter"/>
</dbReference>
<name>A0A818DXD5_9BILA</name>
<evidence type="ECO:0000256" key="9">
    <source>
        <dbReference type="ARBA" id="ARBA00039946"/>
    </source>
</evidence>
<evidence type="ECO:0000313" key="12">
    <source>
        <dbReference type="Proteomes" id="UP000663872"/>
    </source>
</evidence>
<dbReference type="InterPro" id="IPR015422">
    <property type="entry name" value="PyrdxlP-dep_Trfase_small"/>
</dbReference>
<gene>
    <name evidence="11" type="ORF">GRG538_LOCUS13933</name>
</gene>
<keyword evidence="5" id="KW-0127">Catecholamine biosynthesis</keyword>
<feature type="compositionally biased region" description="Polar residues" evidence="10">
    <location>
        <begin position="625"/>
        <end position="642"/>
    </location>
</feature>
<dbReference type="GO" id="GO:0001694">
    <property type="term" value="P:histamine biosynthetic process"/>
    <property type="evidence" value="ECO:0007669"/>
    <property type="project" value="TreeGrafter"/>
</dbReference>
<evidence type="ECO:0000256" key="5">
    <source>
        <dbReference type="ARBA" id="ARBA00022584"/>
    </source>
</evidence>
<comment type="subunit">
    <text evidence="3">Homodimer.</text>
</comment>
<comment type="similarity">
    <text evidence="2">Belongs to the group II decarboxylase family.</text>
</comment>
<dbReference type="GO" id="GO:0042423">
    <property type="term" value="P:catecholamine biosynthetic process"/>
    <property type="evidence" value="ECO:0007669"/>
    <property type="project" value="UniProtKB-KW"/>
</dbReference>
<reference evidence="11" key="1">
    <citation type="submission" date="2021-02" db="EMBL/GenBank/DDBJ databases">
        <authorList>
            <person name="Nowell W R."/>
        </authorList>
    </citation>
    <scope>NUCLEOTIDE SEQUENCE</scope>
</reference>
<organism evidence="11 12">
    <name type="scientific">Rotaria socialis</name>
    <dbReference type="NCBI Taxonomy" id="392032"/>
    <lineage>
        <taxon>Eukaryota</taxon>
        <taxon>Metazoa</taxon>
        <taxon>Spiralia</taxon>
        <taxon>Gnathifera</taxon>
        <taxon>Rotifera</taxon>
        <taxon>Eurotatoria</taxon>
        <taxon>Bdelloidea</taxon>
        <taxon>Philodinida</taxon>
        <taxon>Philodinidae</taxon>
        <taxon>Rotaria</taxon>
    </lineage>
</organism>